<dbReference type="RefSeq" id="WP_248564768.1">
    <property type="nucleotide sequence ID" value="NZ_AP025698.1"/>
</dbReference>
<organism evidence="2 3">
    <name type="scientific">Methanothermobacter tenebrarum</name>
    <dbReference type="NCBI Taxonomy" id="680118"/>
    <lineage>
        <taxon>Archaea</taxon>
        <taxon>Methanobacteriati</taxon>
        <taxon>Methanobacteriota</taxon>
        <taxon>Methanomada group</taxon>
        <taxon>Methanobacteria</taxon>
        <taxon>Methanobacteriales</taxon>
        <taxon>Methanobacteriaceae</taxon>
        <taxon>Methanothermobacter</taxon>
    </lineage>
</organism>
<evidence type="ECO:0000259" key="1">
    <source>
        <dbReference type="Pfam" id="PF16581"/>
    </source>
</evidence>
<dbReference type="Proteomes" id="UP000831817">
    <property type="component" value="Chromosome"/>
</dbReference>
<proteinExistence type="predicted"/>
<dbReference type="Gene3D" id="1.20.58.620">
    <property type="match status" value="1"/>
</dbReference>
<evidence type="ECO:0000313" key="2">
    <source>
        <dbReference type="EMBL" id="BDH78908.1"/>
    </source>
</evidence>
<dbReference type="Pfam" id="PF16581">
    <property type="entry name" value="HIGH_NTase1_ass"/>
    <property type="match status" value="1"/>
</dbReference>
<protein>
    <recommendedName>
        <fullName evidence="1">Putative cytidyltransferase-related C-terminal region domain-containing protein</fullName>
    </recommendedName>
</protein>
<dbReference type="EMBL" id="AP025698">
    <property type="protein sequence ID" value="BDH78908.1"/>
    <property type="molecule type" value="Genomic_DNA"/>
</dbReference>
<name>A0ABM7YC25_9EURY</name>
<dbReference type="PANTHER" id="PTHR37825">
    <property type="entry name" value="TRNA(MET) CYTIDINE ACETATE LIGASE"/>
    <property type="match status" value="1"/>
</dbReference>
<dbReference type="InterPro" id="IPR032266">
    <property type="entry name" value="HIGH_NTase1_ass"/>
</dbReference>
<dbReference type="InterPro" id="IPR008513">
    <property type="entry name" value="tRNA(Met)_cyd_acetate_ligase"/>
</dbReference>
<keyword evidence="3" id="KW-1185">Reference proteome</keyword>
<dbReference type="Gene3D" id="3.40.50.620">
    <property type="entry name" value="HUPs"/>
    <property type="match status" value="1"/>
</dbReference>
<sequence length="366" mass="41727">MKVDYSFIEKIIREDSQLIVADAEQTPLYGGSLSDRPIIADFTEYSPLHRGHRHCMFQSKKRIPDGLFVAVIPGPLERSGRGLPYIMTRRARAKAAIMVGADVAVEGPPMGVMGSGQYSLCLAKMFKALDADYIPRGYKPMVGFQEILDRINRGHRVVPRPYRIVDLETGETILEGKLEEDNYVILSLSRALGKIGFDFKGKFIFVERLEGISGTRIREAASKGRLEDVVDMLPPETLRVLKDEISQGRAPLHETRLEDRIIENANRLGRDELLDLNLLDEKTVNAIIENRPFNSIGEILACIPRGFSRHYKNRILSVLEAKVHKGLISKYIENYPSTIRILDYKDEEVLKEFKDRIPHRRLEIWQ</sequence>
<reference evidence="2 3" key="1">
    <citation type="submission" date="2022-04" db="EMBL/GenBank/DDBJ databases">
        <title>Complete genome of Methanothermobacter tenebrarum strain RMAS.</title>
        <authorList>
            <person name="Nakamura K."/>
            <person name="Oshima K."/>
            <person name="Hattori M."/>
            <person name="Kamagata Y."/>
            <person name="Takamizawa K."/>
        </authorList>
    </citation>
    <scope>NUCLEOTIDE SEQUENCE [LARGE SCALE GENOMIC DNA]</scope>
    <source>
        <strain evidence="2 3">RMAS</strain>
    </source>
</reference>
<dbReference type="SUPFAM" id="SSF52374">
    <property type="entry name" value="Nucleotidylyl transferase"/>
    <property type="match status" value="1"/>
</dbReference>
<dbReference type="PANTHER" id="PTHR37825:SF1">
    <property type="entry name" value="TRNA(MET) CYTIDINE ACETATE LIGASE"/>
    <property type="match status" value="1"/>
</dbReference>
<gene>
    <name evidence="2" type="ORF">MTTB_02870</name>
</gene>
<accession>A0ABM7YC25</accession>
<dbReference type="GeneID" id="71964796"/>
<dbReference type="Pfam" id="PF05636">
    <property type="entry name" value="HIGH_NTase1"/>
    <property type="match status" value="1"/>
</dbReference>
<evidence type="ECO:0000313" key="3">
    <source>
        <dbReference type="Proteomes" id="UP000831817"/>
    </source>
</evidence>
<feature type="domain" description="Putative cytidyltransferase-related C-terminal region" evidence="1">
    <location>
        <begin position="140"/>
        <end position="343"/>
    </location>
</feature>
<dbReference type="InterPro" id="IPR014729">
    <property type="entry name" value="Rossmann-like_a/b/a_fold"/>
</dbReference>